<keyword evidence="10" id="KW-1185">Reference proteome</keyword>
<evidence type="ECO:0000256" key="2">
    <source>
        <dbReference type="ARBA" id="ARBA00022741"/>
    </source>
</evidence>
<reference evidence="9 10" key="1">
    <citation type="submission" date="2024-08" db="EMBL/GenBank/DDBJ databases">
        <authorList>
            <person name="Cucini C."/>
            <person name="Frati F."/>
        </authorList>
    </citation>
    <scope>NUCLEOTIDE SEQUENCE [LARGE SCALE GENOMIC DNA]</scope>
</reference>
<dbReference type="PROSITE" id="PS00411">
    <property type="entry name" value="KINESIN_MOTOR_1"/>
    <property type="match status" value="1"/>
</dbReference>
<dbReference type="Proteomes" id="UP001642540">
    <property type="component" value="Unassembled WGS sequence"/>
</dbReference>
<dbReference type="PANTHER" id="PTHR47972">
    <property type="entry name" value="KINESIN-LIKE PROTEIN KLP-3"/>
    <property type="match status" value="1"/>
</dbReference>
<dbReference type="PROSITE" id="PS50067">
    <property type="entry name" value="KINESIN_MOTOR_2"/>
    <property type="match status" value="1"/>
</dbReference>
<keyword evidence="5" id="KW-0505">Motor protein</keyword>
<feature type="compositionally biased region" description="Low complexity" evidence="7">
    <location>
        <begin position="178"/>
        <end position="193"/>
    </location>
</feature>
<dbReference type="EMBL" id="CAXLJM020000036">
    <property type="protein sequence ID" value="CAL8104906.1"/>
    <property type="molecule type" value="Genomic_DNA"/>
</dbReference>
<dbReference type="Gene3D" id="3.40.850.10">
    <property type="entry name" value="Kinesin motor domain"/>
    <property type="match status" value="1"/>
</dbReference>
<comment type="caution">
    <text evidence="9">The sequence shown here is derived from an EMBL/GenBank/DDBJ whole genome shotgun (WGS) entry which is preliminary data.</text>
</comment>
<dbReference type="InterPro" id="IPR027640">
    <property type="entry name" value="Kinesin-like_fam"/>
</dbReference>
<evidence type="ECO:0000259" key="8">
    <source>
        <dbReference type="PROSITE" id="PS50067"/>
    </source>
</evidence>
<organism evidence="9 10">
    <name type="scientific">Orchesella dallaii</name>
    <dbReference type="NCBI Taxonomy" id="48710"/>
    <lineage>
        <taxon>Eukaryota</taxon>
        <taxon>Metazoa</taxon>
        <taxon>Ecdysozoa</taxon>
        <taxon>Arthropoda</taxon>
        <taxon>Hexapoda</taxon>
        <taxon>Collembola</taxon>
        <taxon>Entomobryomorpha</taxon>
        <taxon>Entomobryoidea</taxon>
        <taxon>Orchesellidae</taxon>
        <taxon>Orchesellinae</taxon>
        <taxon>Orchesella</taxon>
    </lineage>
</organism>
<feature type="compositionally biased region" description="Basic and acidic residues" evidence="7">
    <location>
        <begin position="428"/>
        <end position="438"/>
    </location>
</feature>
<feature type="coiled-coil region" evidence="6">
    <location>
        <begin position="760"/>
        <end position="889"/>
    </location>
</feature>
<feature type="compositionally biased region" description="Basic and acidic residues" evidence="7">
    <location>
        <begin position="163"/>
        <end position="174"/>
    </location>
</feature>
<comment type="subcellular location">
    <subcellularLocation>
        <location evidence="1">Cytoplasm</location>
        <location evidence="1">Cytoskeleton</location>
    </subcellularLocation>
</comment>
<dbReference type="PRINTS" id="PR00380">
    <property type="entry name" value="KINESINHEAVY"/>
</dbReference>
<dbReference type="InterPro" id="IPR036961">
    <property type="entry name" value="Kinesin_motor_dom_sf"/>
</dbReference>
<keyword evidence="2 5" id="KW-0547">Nucleotide-binding</keyword>
<comment type="similarity">
    <text evidence="5">Belongs to the TRAFAC class myosin-kinesin ATPase superfamily. Kinesin family.</text>
</comment>
<evidence type="ECO:0000313" key="9">
    <source>
        <dbReference type="EMBL" id="CAL8104906.1"/>
    </source>
</evidence>
<keyword evidence="4" id="KW-0963">Cytoplasm</keyword>
<dbReference type="InterPro" id="IPR001752">
    <property type="entry name" value="Kinesin_motor_dom"/>
</dbReference>
<keyword evidence="6" id="KW-0175">Coiled coil</keyword>
<feature type="domain" description="Kinesin motor" evidence="8">
    <location>
        <begin position="910"/>
        <end position="1233"/>
    </location>
</feature>
<dbReference type="Pfam" id="PF00225">
    <property type="entry name" value="Kinesin"/>
    <property type="match status" value="1"/>
</dbReference>
<evidence type="ECO:0000256" key="3">
    <source>
        <dbReference type="ARBA" id="ARBA00022840"/>
    </source>
</evidence>
<feature type="compositionally biased region" description="Polar residues" evidence="7">
    <location>
        <begin position="94"/>
        <end position="105"/>
    </location>
</feature>
<evidence type="ECO:0000256" key="7">
    <source>
        <dbReference type="SAM" id="MobiDB-lite"/>
    </source>
</evidence>
<evidence type="ECO:0000256" key="1">
    <source>
        <dbReference type="ARBA" id="ARBA00004245"/>
    </source>
</evidence>
<dbReference type="SMART" id="SM00129">
    <property type="entry name" value="KISc"/>
    <property type="match status" value="1"/>
</dbReference>
<sequence>MNFFPSCPSLSATVSRVKEIISLICCLSYYFNDMGAEDAFANPQFLTSSSPTSSAALNGIISSSGGGGVPPTSVLGTSNGGVGADGVLGGGGSFPSTNNNGSTLVDDSGVGGSKSPSSNQLDHHRHAQSPIKHFRSSLIEKLERGAESNIESIEKSHHHQHRHAADDDHYHEDELGSIGNVSGNRDNNNNIRSGAKSVDLSGILRSYAKVVSACRSNKSLCECIVPSDRSGGGVGKASSSSNSCKYVSNGNNSGTLSCVAFPCEGMDCMLSSNQSNNNAPTTVLTSVHNSTIGTNTCTTETTSTMGTSIIEGEWHQKYAFIVGLLRKPHVLLVKDSLTREREKLCNKLSAYRLERNIVRESINKYIQNGSETNAQQSLTAQIKHLDMMCVTLERQIDVLGNVDHALPATENIYSGEPDSLDGTSSEIMPHDDDLDRRHMSNHSTGINSTSHHTSSHHMSNVGNNRSGFGGGSGIGGNTGGFQLQINGRSPLDALAMLHLERCAHRETRKELNQLRKKYELLRDEFDSGEGLSQSTSLLFSRLNGDLEEDEMFSNDLANDDPAAEMSIGTDESNSRLVEEVRMKDVTISQLRNRLLHLEKARMDKVPVDAAREIARLHAALVQLERVRDELTLQNFTLKSKLAELSARISDSATYRLEKPNNNNNNANSNNGGGINGNKPLLKNSGATTVVLSPSPETPSSLSPTSAAPGSAFSDEGVGGVHSTSATSNSTDDLRLRRKSTYKISHNIETNGEIKQLRSLINDLHAKELEYQRKLSTLETELKNMKNQYADECATRTESDRVIRQLEEQLDITQRRLEETERTFLTKEEECSAIKLDVDTLNEENRRLKDDLNMLHLKVEKEQSRSIEKISKFEKELGSILEVNRNLQEDCQRERLLRKKYHNMVEELKGKIRVFCRIRPPSKSEKISNEIVAKCSDPYTISLETTKGHKEFQFDRVFTQEDTQEEIFADTQNLIQSAFDGYNVCICAYGQTGSGKTYTILGDDAHPGIAPRTFAEIFLVADEMSQTYETTVSFYVLELYNDRLIDLLSPNCGPNSGDADKLEIRRDRRGTVWVSGARVLPAEDSSSLEKSFRQALTARHTAATRMNDRSSRSHLIVGLIIETTSKINGTVLRGKISLVDLAGSERTGKSGVSADTLREANAINKSLSAFGDVINALTTDQAFVPYRNNKLTLLMQDSIGGNAKTLMFVNISPSSYNLEETIISLSYGQRLKQVTNGATRNAESREVARLKSVIHRMKRGEVPPEAEDMFM</sequence>
<evidence type="ECO:0000256" key="6">
    <source>
        <dbReference type="SAM" id="Coils"/>
    </source>
</evidence>
<evidence type="ECO:0000256" key="5">
    <source>
        <dbReference type="PROSITE-ProRule" id="PRU00283"/>
    </source>
</evidence>
<name>A0ABP1QJV1_9HEXA</name>
<evidence type="ECO:0000313" key="10">
    <source>
        <dbReference type="Proteomes" id="UP001642540"/>
    </source>
</evidence>
<keyword evidence="4" id="KW-0206">Cytoskeleton</keyword>
<accession>A0ABP1QJV1</accession>
<feature type="compositionally biased region" description="Polar residues" evidence="7">
    <location>
        <begin position="721"/>
        <end position="730"/>
    </location>
</feature>
<dbReference type="InterPro" id="IPR027417">
    <property type="entry name" value="P-loop_NTPase"/>
</dbReference>
<feature type="compositionally biased region" description="Low complexity" evidence="7">
    <location>
        <begin position="687"/>
        <end position="705"/>
    </location>
</feature>
<feature type="region of interest" description="Disordered" evidence="7">
    <location>
        <begin position="86"/>
        <end position="131"/>
    </location>
</feature>
<proteinExistence type="inferred from homology"/>
<dbReference type="InterPro" id="IPR019821">
    <property type="entry name" value="Kinesin_motor_CS"/>
</dbReference>
<feature type="binding site" evidence="5">
    <location>
        <begin position="989"/>
        <end position="996"/>
    </location>
    <ligand>
        <name>ATP</name>
        <dbReference type="ChEBI" id="CHEBI:30616"/>
    </ligand>
</feature>
<dbReference type="PANTHER" id="PTHR47972:SF16">
    <property type="entry name" value="KINESIN-LIKE PROTEIN"/>
    <property type="match status" value="1"/>
</dbReference>
<protein>
    <recommendedName>
        <fullName evidence="8">Kinesin motor domain-containing protein</fullName>
    </recommendedName>
</protein>
<keyword evidence="3 5" id="KW-0067">ATP-binding</keyword>
<feature type="compositionally biased region" description="Low complexity" evidence="7">
    <location>
        <begin position="660"/>
        <end position="669"/>
    </location>
</feature>
<evidence type="ECO:0000256" key="4">
    <source>
        <dbReference type="ARBA" id="ARBA00023212"/>
    </source>
</evidence>
<feature type="compositionally biased region" description="Low complexity" evidence="7">
    <location>
        <begin position="441"/>
        <end position="466"/>
    </location>
</feature>
<gene>
    <name evidence="9" type="ORF">ODALV1_LOCUS11896</name>
</gene>
<dbReference type="SUPFAM" id="SSF52540">
    <property type="entry name" value="P-loop containing nucleoside triphosphate hydrolases"/>
    <property type="match status" value="1"/>
</dbReference>
<feature type="region of interest" description="Disordered" evidence="7">
    <location>
        <begin position="413"/>
        <end position="473"/>
    </location>
</feature>
<feature type="region of interest" description="Disordered" evidence="7">
    <location>
        <begin position="153"/>
        <end position="194"/>
    </location>
</feature>
<feature type="region of interest" description="Disordered" evidence="7">
    <location>
        <begin position="655"/>
        <end position="733"/>
    </location>
</feature>